<dbReference type="Proteomes" id="UP000190328">
    <property type="component" value="Unassembled WGS sequence"/>
</dbReference>
<dbReference type="AlphaFoldDB" id="A0A1T4LJ90"/>
<evidence type="ECO:0000313" key="3">
    <source>
        <dbReference type="Proteomes" id="UP000190328"/>
    </source>
</evidence>
<gene>
    <name evidence="2" type="ORF">SAMN02745116_00680</name>
</gene>
<organism evidence="2 3">
    <name type="scientific">Pilibacter termitis</name>
    <dbReference type="NCBI Taxonomy" id="263852"/>
    <lineage>
        <taxon>Bacteria</taxon>
        <taxon>Bacillati</taxon>
        <taxon>Bacillota</taxon>
        <taxon>Bacilli</taxon>
        <taxon>Lactobacillales</taxon>
        <taxon>Enterococcaceae</taxon>
        <taxon>Pilibacter</taxon>
    </lineage>
</organism>
<name>A0A1T4LJ90_9ENTE</name>
<protein>
    <submittedName>
        <fullName evidence="2">Uncharacterized protein</fullName>
    </submittedName>
</protein>
<dbReference type="RefSeq" id="WP_200806705.1">
    <property type="nucleotide sequence ID" value="NZ_FUXI01000006.1"/>
</dbReference>
<evidence type="ECO:0000256" key="1">
    <source>
        <dbReference type="SAM" id="SignalP"/>
    </source>
</evidence>
<sequence>MSKKTMKKIALGLVSFASMSAIVTPYAISTAQAEQEQISQVAENKQVDTNQLSQEELKELYNKGITEGRINESQYPFNIFVENYESGKISYEEVKDTIAQGLSYNEYFAQKMNYGAFPNGEGHSEEEKQRLRLKRGYRENANAFKRDLRKGDILVVQGGLGHAAIATTNGFILEMSGGKGKNYLDSLNTWLGKGIPDNNHQFNSENWMMGGTEQGVTSAEHIKGWTQIWRLRDTKMAQKCADYADRTFWNSKGSYPKDRHIEYKLTSGILKTNPSYCSKMVYDAFYYGSGTAPLMTGWSTDMPFVLPAELPYVFDGAYKIDKIGTY</sequence>
<keyword evidence="3" id="KW-1185">Reference proteome</keyword>
<feature type="signal peptide" evidence="1">
    <location>
        <begin position="1"/>
        <end position="23"/>
    </location>
</feature>
<accession>A0A1T4LJ90</accession>
<dbReference type="STRING" id="263852.SAMN02745116_00680"/>
<reference evidence="2 3" key="1">
    <citation type="submission" date="2017-02" db="EMBL/GenBank/DDBJ databases">
        <authorList>
            <person name="Peterson S.W."/>
        </authorList>
    </citation>
    <scope>NUCLEOTIDE SEQUENCE [LARGE SCALE GENOMIC DNA]</scope>
    <source>
        <strain evidence="2 3">ATCC BAA-1030</strain>
    </source>
</reference>
<keyword evidence="1" id="KW-0732">Signal</keyword>
<feature type="chain" id="PRO_5038901786" evidence="1">
    <location>
        <begin position="24"/>
        <end position="326"/>
    </location>
</feature>
<proteinExistence type="predicted"/>
<evidence type="ECO:0000313" key="2">
    <source>
        <dbReference type="EMBL" id="SJZ54686.1"/>
    </source>
</evidence>
<dbReference type="EMBL" id="FUXI01000006">
    <property type="protein sequence ID" value="SJZ54686.1"/>
    <property type="molecule type" value="Genomic_DNA"/>
</dbReference>